<keyword evidence="6" id="KW-0050">Antiport</keyword>
<proteinExistence type="inferred from homology"/>
<comment type="subcellular location">
    <subcellularLocation>
        <location evidence="2">Cell membrane</location>
        <topology evidence="2">Multi-pass membrane protein</topology>
    </subcellularLocation>
</comment>
<feature type="transmembrane region" description="Helical" evidence="13">
    <location>
        <begin position="169"/>
        <end position="190"/>
    </location>
</feature>
<evidence type="ECO:0000256" key="3">
    <source>
        <dbReference type="ARBA" id="ARBA00010199"/>
    </source>
</evidence>
<dbReference type="Proteomes" id="UP000284178">
    <property type="component" value="Unassembled WGS sequence"/>
</dbReference>
<dbReference type="Pfam" id="PF01554">
    <property type="entry name" value="MatE"/>
    <property type="match status" value="2"/>
</dbReference>
<evidence type="ECO:0000256" key="10">
    <source>
        <dbReference type="ARBA" id="ARBA00023065"/>
    </source>
</evidence>
<dbReference type="PANTHER" id="PTHR43298">
    <property type="entry name" value="MULTIDRUG RESISTANCE PROTEIN NORM-RELATED"/>
    <property type="match status" value="1"/>
</dbReference>
<keyword evidence="10" id="KW-0406">Ion transport</keyword>
<dbReference type="AlphaFoldDB" id="A0A412FKQ1"/>
<evidence type="ECO:0000256" key="12">
    <source>
        <dbReference type="ARBA" id="ARBA00031636"/>
    </source>
</evidence>
<feature type="transmembrane region" description="Helical" evidence="13">
    <location>
        <begin position="317"/>
        <end position="338"/>
    </location>
</feature>
<dbReference type="InterPro" id="IPR050222">
    <property type="entry name" value="MATE_MdtK"/>
</dbReference>
<feature type="transmembrane region" description="Helical" evidence="13">
    <location>
        <begin position="358"/>
        <end position="379"/>
    </location>
</feature>
<evidence type="ECO:0000256" key="8">
    <source>
        <dbReference type="ARBA" id="ARBA00022692"/>
    </source>
</evidence>
<feature type="transmembrane region" description="Helical" evidence="13">
    <location>
        <begin position="418"/>
        <end position="437"/>
    </location>
</feature>
<name>A0A412FKQ1_9FIRM</name>
<gene>
    <name evidence="14" type="ORF">DWY25_15730</name>
</gene>
<dbReference type="GO" id="GO:0005886">
    <property type="term" value="C:plasma membrane"/>
    <property type="evidence" value="ECO:0007669"/>
    <property type="project" value="UniProtKB-SubCell"/>
</dbReference>
<dbReference type="InterPro" id="IPR002528">
    <property type="entry name" value="MATE_fam"/>
</dbReference>
<evidence type="ECO:0000256" key="9">
    <source>
        <dbReference type="ARBA" id="ARBA00022989"/>
    </source>
</evidence>
<evidence type="ECO:0000256" key="4">
    <source>
        <dbReference type="ARBA" id="ARBA00020268"/>
    </source>
</evidence>
<evidence type="ECO:0000313" key="14">
    <source>
        <dbReference type="EMBL" id="RGR68734.1"/>
    </source>
</evidence>
<keyword evidence="11 13" id="KW-0472">Membrane</keyword>
<sequence>MASKQRGLMTSGVIWKELLLFSIPLLLGNLFQLLYNTVDSIVVGNFVGHQALAAVGASTPLINMLIGFFMGVAAGAGVLVSRFFGARKLKELHIAVHTFVAFTFLFGVLMMVAGITLTPLFLQWMGTPADIMDMAVLYLRIYFLGIIPTMLYNSGAGILQAVGDSRRPLCFLTIASVLNIILDLVFVIQLNMGVAGVAWATLIAQTVSCILVAVTLLRSKESYQIIPKKIRIDKPMLMQIVRLGIPSGLQQMIVSFSNVLVMSYVNRFGSAAIAGFSSANKFDNFLGLPVNSFMLAITTFVGQNMGAKQIERVKKGINTCMFMGIGIVIAIGIPAYLFSDLCIRMFSQEADVIYYGSWMMRTLVPFYSILNIAQVLTGAVRGTGNTTVPMLINVFYYCIIRQVFLAVAMMFVNSIVVVFWSYPLTWTLSAVTLFIYYKRGSWLKHSGVRG</sequence>
<evidence type="ECO:0000256" key="6">
    <source>
        <dbReference type="ARBA" id="ARBA00022449"/>
    </source>
</evidence>
<feature type="transmembrane region" description="Helical" evidence="13">
    <location>
        <begin position="391"/>
        <end position="412"/>
    </location>
</feature>
<accession>A0A412FKQ1</accession>
<comment type="function">
    <text evidence="1">Multidrug efflux pump.</text>
</comment>
<keyword evidence="5" id="KW-0813">Transport</keyword>
<dbReference type="PIRSF" id="PIRSF006603">
    <property type="entry name" value="DinF"/>
    <property type="match status" value="1"/>
</dbReference>
<keyword evidence="7" id="KW-1003">Cell membrane</keyword>
<dbReference type="GO" id="GO:0015297">
    <property type="term" value="F:antiporter activity"/>
    <property type="evidence" value="ECO:0007669"/>
    <property type="project" value="UniProtKB-KW"/>
</dbReference>
<dbReference type="EMBL" id="QRUP01000026">
    <property type="protein sequence ID" value="RGR68734.1"/>
    <property type="molecule type" value="Genomic_DNA"/>
</dbReference>
<dbReference type="GeneID" id="83016848"/>
<dbReference type="GO" id="GO:0006811">
    <property type="term" value="P:monoatomic ion transport"/>
    <property type="evidence" value="ECO:0007669"/>
    <property type="project" value="UniProtKB-KW"/>
</dbReference>
<dbReference type="NCBIfam" id="TIGR00797">
    <property type="entry name" value="matE"/>
    <property type="match status" value="1"/>
</dbReference>
<feature type="transmembrane region" description="Helical" evidence="13">
    <location>
        <begin position="96"/>
        <end position="121"/>
    </location>
</feature>
<evidence type="ECO:0000256" key="11">
    <source>
        <dbReference type="ARBA" id="ARBA00023136"/>
    </source>
</evidence>
<keyword evidence="8 13" id="KW-0812">Transmembrane</keyword>
<evidence type="ECO:0000256" key="13">
    <source>
        <dbReference type="SAM" id="Phobius"/>
    </source>
</evidence>
<dbReference type="CDD" id="cd13138">
    <property type="entry name" value="MATE_yoeA_like"/>
    <property type="match status" value="1"/>
</dbReference>
<keyword evidence="9 13" id="KW-1133">Transmembrane helix</keyword>
<evidence type="ECO:0000256" key="1">
    <source>
        <dbReference type="ARBA" id="ARBA00003408"/>
    </source>
</evidence>
<evidence type="ECO:0000256" key="5">
    <source>
        <dbReference type="ARBA" id="ARBA00022448"/>
    </source>
</evidence>
<feature type="transmembrane region" description="Helical" evidence="13">
    <location>
        <begin position="196"/>
        <end position="219"/>
    </location>
</feature>
<feature type="transmembrane region" description="Helical" evidence="13">
    <location>
        <begin position="61"/>
        <end position="84"/>
    </location>
</feature>
<dbReference type="GO" id="GO:0042910">
    <property type="term" value="F:xenobiotic transmembrane transporter activity"/>
    <property type="evidence" value="ECO:0007669"/>
    <property type="project" value="InterPro"/>
</dbReference>
<evidence type="ECO:0000313" key="15">
    <source>
        <dbReference type="Proteomes" id="UP000284178"/>
    </source>
</evidence>
<dbReference type="RefSeq" id="WP_117896023.1">
    <property type="nucleotide sequence ID" value="NZ_CABJCV010000026.1"/>
</dbReference>
<protein>
    <recommendedName>
        <fullName evidence="4">Probable multidrug resistance protein NorM</fullName>
    </recommendedName>
    <alternativeName>
        <fullName evidence="12">Multidrug-efflux transporter</fullName>
    </alternativeName>
</protein>
<organism evidence="14 15">
    <name type="scientific">Holdemania filiformis</name>
    <dbReference type="NCBI Taxonomy" id="61171"/>
    <lineage>
        <taxon>Bacteria</taxon>
        <taxon>Bacillati</taxon>
        <taxon>Bacillota</taxon>
        <taxon>Erysipelotrichia</taxon>
        <taxon>Erysipelotrichales</taxon>
        <taxon>Erysipelotrichaceae</taxon>
        <taxon>Holdemania</taxon>
    </lineage>
</organism>
<feature type="transmembrane region" description="Helical" evidence="13">
    <location>
        <begin position="12"/>
        <end position="35"/>
    </location>
</feature>
<comment type="similarity">
    <text evidence="3">Belongs to the multi antimicrobial extrusion (MATE) (TC 2.A.66.1) family.</text>
</comment>
<evidence type="ECO:0000256" key="2">
    <source>
        <dbReference type="ARBA" id="ARBA00004651"/>
    </source>
</evidence>
<reference evidence="14 15" key="1">
    <citation type="submission" date="2018-08" db="EMBL/GenBank/DDBJ databases">
        <title>A genome reference for cultivated species of the human gut microbiota.</title>
        <authorList>
            <person name="Zou Y."/>
            <person name="Xue W."/>
            <person name="Luo G."/>
        </authorList>
    </citation>
    <scope>NUCLEOTIDE SEQUENCE [LARGE SCALE GENOMIC DNA]</scope>
    <source>
        <strain evidence="14 15">AF24-29</strain>
    </source>
</reference>
<dbReference type="InterPro" id="IPR048279">
    <property type="entry name" value="MdtK-like"/>
</dbReference>
<feature type="transmembrane region" description="Helical" evidence="13">
    <location>
        <begin position="285"/>
        <end position="305"/>
    </location>
</feature>
<evidence type="ECO:0000256" key="7">
    <source>
        <dbReference type="ARBA" id="ARBA00022475"/>
    </source>
</evidence>
<feature type="transmembrane region" description="Helical" evidence="13">
    <location>
        <begin position="141"/>
        <end position="162"/>
    </location>
</feature>
<dbReference type="PANTHER" id="PTHR43298:SF2">
    <property type="entry name" value="FMN_FAD EXPORTER YEEO-RELATED"/>
    <property type="match status" value="1"/>
</dbReference>
<keyword evidence="15" id="KW-1185">Reference proteome</keyword>
<feature type="transmembrane region" description="Helical" evidence="13">
    <location>
        <begin position="240"/>
        <end position="265"/>
    </location>
</feature>
<comment type="caution">
    <text evidence="14">The sequence shown here is derived from an EMBL/GenBank/DDBJ whole genome shotgun (WGS) entry which is preliminary data.</text>
</comment>